<dbReference type="Proteomes" id="UP001139701">
    <property type="component" value="Unassembled WGS sequence"/>
</dbReference>
<proteinExistence type="predicted"/>
<feature type="region of interest" description="Disordered" evidence="1">
    <location>
        <begin position="22"/>
        <end position="54"/>
    </location>
</feature>
<feature type="compositionally biased region" description="Polar residues" evidence="1">
    <location>
        <begin position="22"/>
        <end position="49"/>
    </location>
</feature>
<name>A0A9X1X0B6_9GAMM</name>
<sequence length="179" mass="19988">MKFQLQCSVVLMSVLGVACGNPQNSNTSEQSATSPSTDSQNEQHANANQKIKPAKKLTNDASAVANEAWILINQLDQLIYAENAKSNPDIDGMVREPLRELSTRWRIEVKMTDSVTEGKYALCRKSLNSLDAWARSVQEQSSDRAQKQLNYERDKQYCKDAIENPKYGNTPPKISQAPI</sequence>
<evidence type="ECO:0000313" key="2">
    <source>
        <dbReference type="EMBL" id="MCJ8146735.1"/>
    </source>
</evidence>
<dbReference type="RefSeq" id="WP_241571554.1">
    <property type="nucleotide sequence ID" value="NZ_JAKUML010000010.1"/>
</dbReference>
<gene>
    <name evidence="2" type="ORF">MKI79_07455</name>
</gene>
<organism evidence="2 3">
    <name type="scientific">Acinetobacter sedimenti</name>
    <dbReference type="NCBI Taxonomy" id="2919922"/>
    <lineage>
        <taxon>Bacteria</taxon>
        <taxon>Pseudomonadati</taxon>
        <taxon>Pseudomonadota</taxon>
        <taxon>Gammaproteobacteria</taxon>
        <taxon>Moraxellales</taxon>
        <taxon>Moraxellaceae</taxon>
        <taxon>Acinetobacter</taxon>
    </lineage>
</organism>
<protein>
    <submittedName>
        <fullName evidence="2">Uncharacterized protein</fullName>
    </submittedName>
</protein>
<accession>A0A9X1X0B6</accession>
<comment type="caution">
    <text evidence="2">The sequence shown here is derived from an EMBL/GenBank/DDBJ whole genome shotgun (WGS) entry which is preliminary data.</text>
</comment>
<dbReference type="EMBL" id="JAKUML010000010">
    <property type="protein sequence ID" value="MCJ8146735.1"/>
    <property type="molecule type" value="Genomic_DNA"/>
</dbReference>
<reference evidence="2" key="1">
    <citation type="submission" date="2022-02" db="EMBL/GenBank/DDBJ databases">
        <title>Acinetobacter A3.8 sp. nov., isolated from Sediment (Zhairuo Island).</title>
        <authorList>
            <person name="Zheng K."/>
        </authorList>
    </citation>
    <scope>NUCLEOTIDE SEQUENCE</scope>
    <source>
        <strain evidence="2">A3.8</strain>
    </source>
</reference>
<dbReference type="AlphaFoldDB" id="A0A9X1X0B6"/>
<dbReference type="PROSITE" id="PS51257">
    <property type="entry name" value="PROKAR_LIPOPROTEIN"/>
    <property type="match status" value="1"/>
</dbReference>
<evidence type="ECO:0000313" key="3">
    <source>
        <dbReference type="Proteomes" id="UP001139701"/>
    </source>
</evidence>
<evidence type="ECO:0000256" key="1">
    <source>
        <dbReference type="SAM" id="MobiDB-lite"/>
    </source>
</evidence>
<keyword evidence="3" id="KW-1185">Reference proteome</keyword>